<organism evidence="1 2">
    <name type="scientific">Prauserella muralis</name>
    <dbReference type="NCBI Taxonomy" id="588067"/>
    <lineage>
        <taxon>Bacteria</taxon>
        <taxon>Bacillati</taxon>
        <taxon>Actinomycetota</taxon>
        <taxon>Actinomycetes</taxon>
        <taxon>Pseudonocardiales</taxon>
        <taxon>Pseudonocardiaceae</taxon>
        <taxon>Prauserella</taxon>
    </lineage>
</organism>
<comment type="caution">
    <text evidence="1">The sequence shown here is derived from an EMBL/GenBank/DDBJ whole genome shotgun (WGS) entry which is preliminary data.</text>
</comment>
<sequence length="69" mass="7621">MLASSRARSRFVAVVRQLATDVAFGIDAASAIRHGGPPRPYPPRRTRRRQVCLPRHAETVRLGEYPPAG</sequence>
<keyword evidence="2" id="KW-1185">Reference proteome</keyword>
<evidence type="ECO:0000313" key="1">
    <source>
        <dbReference type="EMBL" id="PXY31379.1"/>
    </source>
</evidence>
<gene>
    <name evidence="1" type="ORF">BAY60_03035</name>
</gene>
<dbReference type="AlphaFoldDB" id="A0A2V4BBF6"/>
<name>A0A2V4BBF6_9PSEU</name>
<dbReference type="Proteomes" id="UP000249915">
    <property type="component" value="Unassembled WGS sequence"/>
</dbReference>
<dbReference type="RefSeq" id="WP_112279410.1">
    <property type="nucleotide sequence ID" value="NZ_MASW01000001.1"/>
</dbReference>
<accession>A0A2V4BBF6</accession>
<protein>
    <submittedName>
        <fullName evidence="1">Uncharacterized protein</fullName>
    </submittedName>
</protein>
<dbReference type="EMBL" id="MASW01000001">
    <property type="protein sequence ID" value="PXY31379.1"/>
    <property type="molecule type" value="Genomic_DNA"/>
</dbReference>
<reference evidence="1 2" key="1">
    <citation type="submission" date="2016-07" db="EMBL/GenBank/DDBJ databases">
        <title>Draft genome sequence of Prauserella muralis DSM 45305, isolated from a mould-covered wall in an indoor environment.</title>
        <authorList>
            <person name="Ruckert C."/>
            <person name="Albersmeier A."/>
            <person name="Jiang C.-L."/>
            <person name="Jiang Y."/>
            <person name="Kalinowski J."/>
            <person name="Schneider O."/>
            <person name="Winkler A."/>
            <person name="Zotchev S.B."/>
        </authorList>
    </citation>
    <scope>NUCLEOTIDE SEQUENCE [LARGE SCALE GENOMIC DNA]</scope>
    <source>
        <strain evidence="1 2">DSM 45305</strain>
    </source>
</reference>
<proteinExistence type="predicted"/>
<evidence type="ECO:0000313" key="2">
    <source>
        <dbReference type="Proteomes" id="UP000249915"/>
    </source>
</evidence>